<dbReference type="GO" id="GO:0003678">
    <property type="term" value="F:DNA helicase activity"/>
    <property type="evidence" value="ECO:0007669"/>
    <property type="project" value="InterPro"/>
</dbReference>
<gene>
    <name evidence="2" type="primary">dnaB</name>
</gene>
<keyword evidence="2" id="KW-0547">Nucleotide-binding</keyword>
<keyword evidence="2" id="KW-0934">Plastid</keyword>
<dbReference type="InterPro" id="IPR027417">
    <property type="entry name" value="P-loop_NTPase"/>
</dbReference>
<dbReference type="Gene3D" id="3.40.50.300">
    <property type="entry name" value="P-loop containing nucleotide triphosphate hydrolases"/>
    <property type="match status" value="1"/>
</dbReference>
<organism evidence="2">
    <name type="scientific">Erythroglossum lusitanicum</name>
    <dbReference type="NCBI Taxonomy" id="2575615"/>
    <lineage>
        <taxon>Eukaryota</taxon>
        <taxon>Rhodophyta</taxon>
        <taxon>Florideophyceae</taxon>
        <taxon>Rhodymeniophycidae</taxon>
        <taxon>Ceramiales</taxon>
        <taxon>Delesseriaceae</taxon>
        <taxon>Erythroglossum</taxon>
    </lineage>
</organism>
<dbReference type="PANTHER" id="PTHR30153">
    <property type="entry name" value="REPLICATIVE DNA HELICASE DNAB"/>
    <property type="match status" value="1"/>
</dbReference>
<dbReference type="PANTHER" id="PTHR30153:SF2">
    <property type="entry name" value="REPLICATIVE DNA HELICASE"/>
    <property type="match status" value="1"/>
</dbReference>
<dbReference type="GO" id="GO:0005829">
    <property type="term" value="C:cytosol"/>
    <property type="evidence" value="ECO:0007669"/>
    <property type="project" value="TreeGrafter"/>
</dbReference>
<dbReference type="GO" id="GO:0006260">
    <property type="term" value="P:DNA replication"/>
    <property type="evidence" value="ECO:0007669"/>
    <property type="project" value="InterPro"/>
</dbReference>
<proteinExistence type="predicted"/>
<dbReference type="Pfam" id="PF03796">
    <property type="entry name" value="DnaB_C"/>
    <property type="match status" value="1"/>
</dbReference>
<feature type="domain" description="SF4 helicase" evidence="1">
    <location>
        <begin position="4"/>
        <end position="59"/>
    </location>
</feature>
<keyword evidence="2" id="KW-0378">Hydrolase</keyword>
<sequence>MHNSIEQDADIVMILYEKNQSKNKLNNYKILDVNLCKNRNGPIGSCELFFSLKNTEFKDIDISNNFNLIDEIYIN</sequence>
<dbReference type="EMBL" id="MK814658">
    <property type="protein sequence ID" value="QCI06642.1"/>
    <property type="molecule type" value="Genomic_DNA"/>
</dbReference>
<protein>
    <submittedName>
        <fullName evidence="2">Replication helicase subunit</fullName>
    </submittedName>
</protein>
<accession>A0A4D6WU15</accession>
<evidence type="ECO:0000259" key="1">
    <source>
        <dbReference type="Pfam" id="PF03796"/>
    </source>
</evidence>
<keyword evidence="2" id="KW-0347">Helicase</keyword>
<dbReference type="InterPro" id="IPR007694">
    <property type="entry name" value="DNA_helicase_DnaB-like_C"/>
</dbReference>
<reference evidence="2" key="1">
    <citation type="journal article" date="2019" name="Mol. Phylogenet. Evol.">
        <title>Morphological evolution and classification of the red algal order Ceramiales inferred using plastid phylogenomics.</title>
        <authorList>
            <person name="Diaz-Tapia P."/>
            <person name="Pasella M.M."/>
            <person name="Verbruggen H."/>
            <person name="Maggs C.A."/>
        </authorList>
    </citation>
    <scope>NUCLEOTIDE SEQUENCE</scope>
    <source>
        <strain evidence="2">PD2950_6</strain>
    </source>
</reference>
<name>A0A4D6WU15_9FLOR</name>
<reference evidence="2" key="2">
    <citation type="submission" date="2019-04" db="EMBL/GenBank/DDBJ databases">
        <authorList>
            <person name="Pasella M."/>
        </authorList>
    </citation>
    <scope>NUCLEOTIDE SEQUENCE</scope>
    <source>
        <strain evidence="2">PD2950_6</strain>
    </source>
</reference>
<dbReference type="AlphaFoldDB" id="A0A4D6WU15"/>
<evidence type="ECO:0000313" key="2">
    <source>
        <dbReference type="EMBL" id="QCI06642.1"/>
    </source>
</evidence>
<keyword evidence="2" id="KW-0067">ATP-binding</keyword>
<dbReference type="GO" id="GO:0005524">
    <property type="term" value="F:ATP binding"/>
    <property type="evidence" value="ECO:0007669"/>
    <property type="project" value="InterPro"/>
</dbReference>
<geneLocation type="plastid" evidence="2"/>